<evidence type="ECO:0000256" key="2">
    <source>
        <dbReference type="PIRSR" id="PIRSR605754-1"/>
    </source>
</evidence>
<comment type="caution">
    <text evidence="4">The sequence shown here is derived from an EMBL/GenBank/DDBJ whole genome shotgun (WGS) entry which is preliminary data.</text>
</comment>
<dbReference type="AlphaFoldDB" id="A0A7Y4P217"/>
<evidence type="ECO:0000313" key="5">
    <source>
        <dbReference type="Proteomes" id="UP000534306"/>
    </source>
</evidence>
<dbReference type="InterPro" id="IPR042003">
    <property type="entry name" value="Sortase_E"/>
</dbReference>
<dbReference type="Gene3D" id="2.40.260.10">
    <property type="entry name" value="Sortase"/>
    <property type="match status" value="1"/>
</dbReference>
<gene>
    <name evidence="4" type="ORF">HPO96_20755</name>
</gene>
<evidence type="ECO:0000313" key="4">
    <source>
        <dbReference type="EMBL" id="NOL42680.1"/>
    </source>
</evidence>
<dbReference type="InterPro" id="IPR023365">
    <property type="entry name" value="Sortase_dom-sf"/>
</dbReference>
<name>A0A7Y4P217_9ACTN</name>
<dbReference type="CDD" id="cd05830">
    <property type="entry name" value="Sortase_E"/>
    <property type="match status" value="1"/>
</dbReference>
<dbReference type="EMBL" id="JABJRC010000005">
    <property type="protein sequence ID" value="NOL42680.1"/>
    <property type="molecule type" value="Genomic_DNA"/>
</dbReference>
<dbReference type="InterPro" id="IPR005754">
    <property type="entry name" value="Sortase"/>
</dbReference>
<feature type="active site" description="Proton donor/acceptor" evidence="2">
    <location>
        <position position="88"/>
    </location>
</feature>
<accession>A0A7Y4P217</accession>
<proteinExistence type="predicted"/>
<organism evidence="4 5">
    <name type="scientific">Kribbella sandramycini</name>
    <dbReference type="NCBI Taxonomy" id="60450"/>
    <lineage>
        <taxon>Bacteria</taxon>
        <taxon>Bacillati</taxon>
        <taxon>Actinomycetota</taxon>
        <taxon>Actinomycetes</taxon>
        <taxon>Propionibacteriales</taxon>
        <taxon>Kribbellaceae</taxon>
        <taxon>Kribbella</taxon>
    </lineage>
</organism>
<protein>
    <submittedName>
        <fullName evidence="4">Class E sortase</fullName>
    </submittedName>
</protein>
<sequence>MLEQLRNGEPVESQFAPGEENPASGVPIEAIKARPGEQLQLGRLAIPRLGLDDELNNGVDEAALVQGVGHWPGTPLPGVVGNAVISGHRSTNEKPFLHLDKLRPGDPIKVTVGARTTTYKVFKTTIVPQADYVKFVLKQPTRSSDKLLTLFACNPITAHYQRIVVQARAG</sequence>
<dbReference type="Pfam" id="PF04203">
    <property type="entry name" value="Sortase"/>
    <property type="match status" value="1"/>
</dbReference>
<evidence type="ECO:0000256" key="3">
    <source>
        <dbReference type="SAM" id="MobiDB-lite"/>
    </source>
</evidence>
<reference evidence="4 5" key="1">
    <citation type="submission" date="2020-05" db="EMBL/GenBank/DDBJ databases">
        <title>Genome sequence of Kribbella sandramycini ATCC 39419.</title>
        <authorList>
            <person name="Maclea K.S."/>
            <person name="Fair J.L."/>
        </authorList>
    </citation>
    <scope>NUCLEOTIDE SEQUENCE [LARGE SCALE GENOMIC DNA]</scope>
    <source>
        <strain evidence="4 5">ATCC 39419</strain>
    </source>
</reference>
<dbReference type="GO" id="GO:0016787">
    <property type="term" value="F:hydrolase activity"/>
    <property type="evidence" value="ECO:0007669"/>
    <property type="project" value="UniProtKB-KW"/>
</dbReference>
<feature type="active site" description="Acyl-thioester intermediate" evidence="2">
    <location>
        <position position="153"/>
    </location>
</feature>
<dbReference type="Proteomes" id="UP000534306">
    <property type="component" value="Unassembled WGS sequence"/>
</dbReference>
<dbReference type="NCBIfam" id="TIGR01076">
    <property type="entry name" value="sortase_fam"/>
    <property type="match status" value="1"/>
</dbReference>
<dbReference type="SUPFAM" id="SSF63817">
    <property type="entry name" value="Sortase"/>
    <property type="match status" value="1"/>
</dbReference>
<feature type="region of interest" description="Disordered" evidence="3">
    <location>
        <begin position="1"/>
        <end position="24"/>
    </location>
</feature>
<keyword evidence="5" id="KW-1185">Reference proteome</keyword>
<evidence type="ECO:0000256" key="1">
    <source>
        <dbReference type="ARBA" id="ARBA00022801"/>
    </source>
</evidence>
<keyword evidence="1" id="KW-0378">Hydrolase</keyword>